<feature type="transmembrane region" description="Helical" evidence="2">
    <location>
        <begin position="79"/>
        <end position="99"/>
    </location>
</feature>
<feature type="transmembrane region" description="Helical" evidence="2">
    <location>
        <begin position="12"/>
        <end position="35"/>
    </location>
</feature>
<evidence type="ECO:0000256" key="2">
    <source>
        <dbReference type="SAM" id="Phobius"/>
    </source>
</evidence>
<feature type="transmembrane region" description="Helical" evidence="2">
    <location>
        <begin position="226"/>
        <end position="243"/>
    </location>
</feature>
<name>A0A067MLC0_BOTB1</name>
<evidence type="ECO:0000256" key="1">
    <source>
        <dbReference type="SAM" id="MobiDB-lite"/>
    </source>
</evidence>
<dbReference type="EMBL" id="KL198027">
    <property type="protein sequence ID" value="KDQ16568.1"/>
    <property type="molecule type" value="Genomic_DNA"/>
</dbReference>
<keyword evidence="5" id="KW-1185">Reference proteome</keyword>
<accession>A0A067MLC0</accession>
<sequence>MATPLSQFDGFYWPPMIVLLYDHALTFDAEVRLVWRAPWNLAKYLFLTIRYSMPLIMGVILCTPIWLTLPPERQEAFMTIATMIPPAIADILLLLRLYAIWKRNTLILIVSLVIYAASYTVIIVLTALAFAQFLKLDREPWFVDPFALLIPARACTFAFDMWALIMTLIKAVKYARIQHMRSTLLYIIYRDGILYYVAIIVIKLFVLVVSSRPQHTTFQVVPWDDNFLMSPALTVAFTTRMFLNLRDVRTEAEWSAATSFRKPPNSDNSEFQLTEWSQPEPQLDSGWQSEPWKP</sequence>
<dbReference type="Proteomes" id="UP000027195">
    <property type="component" value="Unassembled WGS sequence"/>
</dbReference>
<feature type="region of interest" description="Disordered" evidence="1">
    <location>
        <begin position="258"/>
        <end position="294"/>
    </location>
</feature>
<gene>
    <name evidence="4" type="ORF">BOTBODRAFT_186563</name>
</gene>
<feature type="compositionally biased region" description="Polar residues" evidence="1">
    <location>
        <begin position="265"/>
        <end position="288"/>
    </location>
</feature>
<keyword evidence="2" id="KW-0472">Membrane</keyword>
<evidence type="ECO:0000313" key="4">
    <source>
        <dbReference type="EMBL" id="KDQ16568.1"/>
    </source>
</evidence>
<protein>
    <recommendedName>
        <fullName evidence="3">DUF6533 domain-containing protein</fullName>
    </recommendedName>
</protein>
<reference evidence="5" key="1">
    <citation type="journal article" date="2014" name="Proc. Natl. Acad. Sci. U.S.A.">
        <title>Extensive sampling of basidiomycete genomes demonstrates inadequacy of the white-rot/brown-rot paradigm for wood decay fungi.</title>
        <authorList>
            <person name="Riley R."/>
            <person name="Salamov A.A."/>
            <person name="Brown D.W."/>
            <person name="Nagy L.G."/>
            <person name="Floudas D."/>
            <person name="Held B.W."/>
            <person name="Levasseur A."/>
            <person name="Lombard V."/>
            <person name="Morin E."/>
            <person name="Otillar R."/>
            <person name="Lindquist E.A."/>
            <person name="Sun H."/>
            <person name="LaButti K.M."/>
            <person name="Schmutz J."/>
            <person name="Jabbour D."/>
            <person name="Luo H."/>
            <person name="Baker S.E."/>
            <person name="Pisabarro A.G."/>
            <person name="Walton J.D."/>
            <person name="Blanchette R.A."/>
            <person name="Henrissat B."/>
            <person name="Martin F."/>
            <person name="Cullen D."/>
            <person name="Hibbett D.S."/>
            <person name="Grigoriev I.V."/>
        </authorList>
    </citation>
    <scope>NUCLEOTIDE SEQUENCE [LARGE SCALE GENOMIC DNA]</scope>
    <source>
        <strain evidence="5">FD-172 SS1</strain>
    </source>
</reference>
<feature type="transmembrane region" description="Helical" evidence="2">
    <location>
        <begin position="106"/>
        <end position="134"/>
    </location>
</feature>
<dbReference type="InterPro" id="IPR045340">
    <property type="entry name" value="DUF6533"/>
</dbReference>
<feature type="transmembrane region" description="Helical" evidence="2">
    <location>
        <begin position="47"/>
        <end position="67"/>
    </location>
</feature>
<keyword evidence="2" id="KW-0812">Transmembrane</keyword>
<organism evidence="4 5">
    <name type="scientific">Botryobasidium botryosum (strain FD-172 SS1)</name>
    <dbReference type="NCBI Taxonomy" id="930990"/>
    <lineage>
        <taxon>Eukaryota</taxon>
        <taxon>Fungi</taxon>
        <taxon>Dikarya</taxon>
        <taxon>Basidiomycota</taxon>
        <taxon>Agaricomycotina</taxon>
        <taxon>Agaricomycetes</taxon>
        <taxon>Cantharellales</taxon>
        <taxon>Botryobasidiaceae</taxon>
        <taxon>Botryobasidium</taxon>
    </lineage>
</organism>
<evidence type="ECO:0000259" key="3">
    <source>
        <dbReference type="Pfam" id="PF20151"/>
    </source>
</evidence>
<dbReference type="InParanoid" id="A0A067MLC0"/>
<feature type="transmembrane region" description="Helical" evidence="2">
    <location>
        <begin position="146"/>
        <end position="172"/>
    </location>
</feature>
<dbReference type="Pfam" id="PF20151">
    <property type="entry name" value="DUF6533"/>
    <property type="match status" value="1"/>
</dbReference>
<evidence type="ECO:0000313" key="5">
    <source>
        <dbReference type="Proteomes" id="UP000027195"/>
    </source>
</evidence>
<keyword evidence="2" id="KW-1133">Transmembrane helix</keyword>
<feature type="domain" description="DUF6533" evidence="3">
    <location>
        <begin position="17"/>
        <end position="55"/>
    </location>
</feature>
<dbReference type="HOGENOM" id="CLU_035509_11_3_1"/>
<dbReference type="AlphaFoldDB" id="A0A067MLC0"/>
<feature type="transmembrane region" description="Helical" evidence="2">
    <location>
        <begin position="193"/>
        <end position="211"/>
    </location>
</feature>
<proteinExistence type="predicted"/>
<dbReference type="OrthoDB" id="2638860at2759"/>